<sequence length="629" mass="69748">MNISRPPPAGLQTPGFAHYSVAWSPFHTSRIALASAANFGLVGNGRLHLASVNPALGGAVGLNLDKQYETQDALYDVAWSELHENQLVTGSGDGSIKLWDVMLNDYPIRAWQEHSREVFSVDWSNIQKDTFVSSSWDGNVKLWTPERPRSVTTLHAHLSCVYQALFSPHQPDLIATCSTDGTLKIFDLRSPGYVSGPTANSFTHPLSAAVLTIPASGTEILSLDWNKYRPFILASAGVDKMVKVWDCRMIQSTSPAPQAVGGNCEIQLLGHEYAVRKVQWSPHRPDVLATASYDMTCRIWTTNPTSGGSHILHIHDPHTEFVAGCSWSLYDEGVLASCGWDGRLNTMSGPVISHQDESEDILSSSLETLYDYTPITYSAAHLLFTYPIKSPLTSQSSSVITLQTPDTQPANWSLHASSIWVSSLFIADHLEDLQLDDHTDRETINILELGAGAGLPSILISKLYPNTFVTVSDYPDEKLIRTLSDNVHRNGVSKQCRVVPYAWGTDIAHLRSMGAYAQRSNQAESLFDVIIAADTLWNPELHEVFLDTLCMCLKSSPDASIHLVAGLHTGRYTIQAFQDAVKSRCFVIESAIEKEVRGAGQRLWDVTRAETEDEQERRRWVVWMTLKWK</sequence>
<evidence type="ECO:0000313" key="2">
    <source>
        <dbReference type="Proteomes" id="UP000790377"/>
    </source>
</evidence>
<dbReference type="EMBL" id="MU267602">
    <property type="protein sequence ID" value="KAH7915279.1"/>
    <property type="molecule type" value="Genomic_DNA"/>
</dbReference>
<reference evidence="1" key="1">
    <citation type="journal article" date="2021" name="New Phytol.">
        <title>Evolutionary innovations through gain and loss of genes in the ectomycorrhizal Boletales.</title>
        <authorList>
            <person name="Wu G."/>
            <person name="Miyauchi S."/>
            <person name="Morin E."/>
            <person name="Kuo A."/>
            <person name="Drula E."/>
            <person name="Varga T."/>
            <person name="Kohler A."/>
            <person name="Feng B."/>
            <person name="Cao Y."/>
            <person name="Lipzen A."/>
            <person name="Daum C."/>
            <person name="Hundley H."/>
            <person name="Pangilinan J."/>
            <person name="Johnson J."/>
            <person name="Barry K."/>
            <person name="LaButti K."/>
            <person name="Ng V."/>
            <person name="Ahrendt S."/>
            <person name="Min B."/>
            <person name="Choi I.G."/>
            <person name="Park H."/>
            <person name="Plett J.M."/>
            <person name="Magnuson J."/>
            <person name="Spatafora J.W."/>
            <person name="Nagy L.G."/>
            <person name="Henrissat B."/>
            <person name="Grigoriev I.V."/>
            <person name="Yang Z.L."/>
            <person name="Xu J."/>
            <person name="Martin F.M."/>
        </authorList>
    </citation>
    <scope>NUCLEOTIDE SEQUENCE</scope>
    <source>
        <strain evidence="1">ATCC 28755</strain>
    </source>
</reference>
<keyword evidence="2" id="KW-1185">Reference proteome</keyword>
<proteinExistence type="predicted"/>
<comment type="caution">
    <text evidence="1">The sequence shown here is derived from an EMBL/GenBank/DDBJ whole genome shotgun (WGS) entry which is preliminary data.</text>
</comment>
<protein>
    <submittedName>
        <fullName evidence="1">WD40-repeat-containing domain protein</fullName>
    </submittedName>
</protein>
<name>A0ACB8APH7_9AGAM</name>
<evidence type="ECO:0000313" key="1">
    <source>
        <dbReference type="EMBL" id="KAH7915279.1"/>
    </source>
</evidence>
<accession>A0ACB8APH7</accession>
<dbReference type="Proteomes" id="UP000790377">
    <property type="component" value="Unassembled WGS sequence"/>
</dbReference>
<gene>
    <name evidence="1" type="ORF">BJ138DRAFT_1077709</name>
</gene>
<organism evidence="1 2">
    <name type="scientific">Hygrophoropsis aurantiaca</name>
    <dbReference type="NCBI Taxonomy" id="72124"/>
    <lineage>
        <taxon>Eukaryota</taxon>
        <taxon>Fungi</taxon>
        <taxon>Dikarya</taxon>
        <taxon>Basidiomycota</taxon>
        <taxon>Agaricomycotina</taxon>
        <taxon>Agaricomycetes</taxon>
        <taxon>Agaricomycetidae</taxon>
        <taxon>Boletales</taxon>
        <taxon>Coniophorineae</taxon>
        <taxon>Hygrophoropsidaceae</taxon>
        <taxon>Hygrophoropsis</taxon>
    </lineage>
</organism>